<protein>
    <submittedName>
        <fullName evidence="1">Uncharacterized protein</fullName>
    </submittedName>
</protein>
<dbReference type="EMBL" id="GGEC01027409">
    <property type="protein sequence ID" value="MBX07893.1"/>
    <property type="molecule type" value="Transcribed_RNA"/>
</dbReference>
<sequence>MKSVSFSHLPIPFPESSTARPVSLRFGGPEVRARSFPVVELFQ</sequence>
<proteinExistence type="predicted"/>
<evidence type="ECO:0000313" key="1">
    <source>
        <dbReference type="EMBL" id="MBX07893.1"/>
    </source>
</evidence>
<reference evidence="1" key="1">
    <citation type="submission" date="2018-02" db="EMBL/GenBank/DDBJ databases">
        <title>Rhizophora mucronata_Transcriptome.</title>
        <authorList>
            <person name="Meera S.P."/>
            <person name="Sreeshan A."/>
            <person name="Augustine A."/>
        </authorList>
    </citation>
    <scope>NUCLEOTIDE SEQUENCE</scope>
    <source>
        <tissue evidence="1">Leaf</tissue>
    </source>
</reference>
<accession>A0A2P2KQ85</accession>
<dbReference type="AlphaFoldDB" id="A0A2P2KQ85"/>
<organism evidence="1">
    <name type="scientific">Rhizophora mucronata</name>
    <name type="common">Asiatic mangrove</name>
    <dbReference type="NCBI Taxonomy" id="61149"/>
    <lineage>
        <taxon>Eukaryota</taxon>
        <taxon>Viridiplantae</taxon>
        <taxon>Streptophyta</taxon>
        <taxon>Embryophyta</taxon>
        <taxon>Tracheophyta</taxon>
        <taxon>Spermatophyta</taxon>
        <taxon>Magnoliopsida</taxon>
        <taxon>eudicotyledons</taxon>
        <taxon>Gunneridae</taxon>
        <taxon>Pentapetalae</taxon>
        <taxon>rosids</taxon>
        <taxon>fabids</taxon>
        <taxon>Malpighiales</taxon>
        <taxon>Rhizophoraceae</taxon>
        <taxon>Rhizophora</taxon>
    </lineage>
</organism>
<name>A0A2P2KQ85_RHIMU</name>